<keyword evidence="1" id="KW-0472">Membrane</keyword>
<accession>A0A955I7S0</accession>
<gene>
    <name evidence="2" type="ORF">KC675_05340</name>
</gene>
<protein>
    <recommendedName>
        <fullName evidence="4">Phosphatase PAP2 family protein</fullName>
    </recommendedName>
</protein>
<name>A0A955I7S0_9BACT</name>
<dbReference type="EMBL" id="JAGQLL010000090">
    <property type="protein sequence ID" value="MCA9380575.1"/>
    <property type="molecule type" value="Genomic_DNA"/>
</dbReference>
<feature type="non-terminal residue" evidence="2">
    <location>
        <position position="1"/>
    </location>
</feature>
<dbReference type="AlphaFoldDB" id="A0A955I7S0"/>
<reference evidence="2" key="2">
    <citation type="journal article" date="2021" name="Microbiome">
        <title>Successional dynamics and alternative stable states in a saline activated sludge microbial community over 9 years.</title>
        <authorList>
            <person name="Wang Y."/>
            <person name="Ye J."/>
            <person name="Ju F."/>
            <person name="Liu L."/>
            <person name="Boyd J.A."/>
            <person name="Deng Y."/>
            <person name="Parks D.H."/>
            <person name="Jiang X."/>
            <person name="Yin X."/>
            <person name="Woodcroft B.J."/>
            <person name="Tyson G.W."/>
            <person name="Hugenholtz P."/>
            <person name="Polz M.F."/>
            <person name="Zhang T."/>
        </authorList>
    </citation>
    <scope>NUCLEOTIDE SEQUENCE</scope>
    <source>
        <strain evidence="2">HKST-UBA15</strain>
    </source>
</reference>
<feature type="transmembrane region" description="Helical" evidence="1">
    <location>
        <begin position="59"/>
        <end position="80"/>
    </location>
</feature>
<evidence type="ECO:0000256" key="1">
    <source>
        <dbReference type="SAM" id="Phobius"/>
    </source>
</evidence>
<sequence>ITIILIIIHVFYRISFHTALNTSLVILLNHIEGCIFWPLFLLIPVIAWTRLILKKHTLFQVILGAIVPFTVYFIITLLFLT</sequence>
<proteinExistence type="predicted"/>
<organism evidence="2 3">
    <name type="scientific">Candidatus Dojkabacteria bacterium</name>
    <dbReference type="NCBI Taxonomy" id="2099670"/>
    <lineage>
        <taxon>Bacteria</taxon>
        <taxon>Candidatus Dojkabacteria</taxon>
    </lineage>
</organism>
<reference evidence="2" key="1">
    <citation type="submission" date="2020-04" db="EMBL/GenBank/DDBJ databases">
        <authorList>
            <person name="Zhang T."/>
        </authorList>
    </citation>
    <scope>NUCLEOTIDE SEQUENCE</scope>
    <source>
        <strain evidence="2">HKST-UBA15</strain>
    </source>
</reference>
<comment type="caution">
    <text evidence="2">The sequence shown here is derived from an EMBL/GenBank/DDBJ whole genome shotgun (WGS) entry which is preliminary data.</text>
</comment>
<dbReference type="SUPFAM" id="SSF48317">
    <property type="entry name" value="Acid phosphatase/Vanadium-dependent haloperoxidase"/>
    <property type="match status" value="1"/>
</dbReference>
<evidence type="ECO:0000313" key="3">
    <source>
        <dbReference type="Proteomes" id="UP000745577"/>
    </source>
</evidence>
<dbReference type="Proteomes" id="UP000745577">
    <property type="component" value="Unassembled WGS sequence"/>
</dbReference>
<dbReference type="InterPro" id="IPR036938">
    <property type="entry name" value="PAP2/HPO_sf"/>
</dbReference>
<keyword evidence="1" id="KW-0812">Transmembrane</keyword>
<keyword evidence="1" id="KW-1133">Transmembrane helix</keyword>
<evidence type="ECO:0000313" key="2">
    <source>
        <dbReference type="EMBL" id="MCA9380575.1"/>
    </source>
</evidence>
<feature type="transmembrane region" description="Helical" evidence="1">
    <location>
        <begin position="35"/>
        <end position="53"/>
    </location>
</feature>
<evidence type="ECO:0008006" key="4">
    <source>
        <dbReference type="Google" id="ProtNLM"/>
    </source>
</evidence>